<reference evidence="1 2" key="1">
    <citation type="journal article" date="2016" name="Nat. Commun.">
        <title>Thousands of microbial genomes shed light on interconnected biogeochemical processes in an aquifer system.</title>
        <authorList>
            <person name="Anantharaman K."/>
            <person name="Brown C.T."/>
            <person name="Hug L.A."/>
            <person name="Sharon I."/>
            <person name="Castelle C.J."/>
            <person name="Probst A.J."/>
            <person name="Thomas B.C."/>
            <person name="Singh A."/>
            <person name="Wilkins M.J."/>
            <person name="Karaoz U."/>
            <person name="Brodie E.L."/>
            <person name="Williams K.H."/>
            <person name="Hubbard S.S."/>
            <person name="Banfield J.F."/>
        </authorList>
    </citation>
    <scope>NUCLEOTIDE SEQUENCE [LARGE SCALE GENOMIC DNA]</scope>
</reference>
<name>A0A1F5EL81_9BACT</name>
<proteinExistence type="predicted"/>
<comment type="caution">
    <text evidence="1">The sequence shown here is derived from an EMBL/GenBank/DDBJ whole genome shotgun (WGS) entry which is preliminary data.</text>
</comment>
<dbReference type="Proteomes" id="UP000185891">
    <property type="component" value="Unassembled WGS sequence"/>
</dbReference>
<protein>
    <submittedName>
        <fullName evidence="1">Uncharacterized protein</fullName>
    </submittedName>
</protein>
<organism evidence="1 2">
    <name type="scientific">Candidatus Campbellbacteria bacterium RIFCSPHIGHO2_12_FULL_35_10</name>
    <dbReference type="NCBI Taxonomy" id="1797578"/>
    <lineage>
        <taxon>Bacteria</taxon>
        <taxon>Candidatus Campbelliibacteriota</taxon>
    </lineage>
</organism>
<evidence type="ECO:0000313" key="1">
    <source>
        <dbReference type="EMBL" id="OGD68158.1"/>
    </source>
</evidence>
<dbReference type="AlphaFoldDB" id="A0A1F5EL81"/>
<accession>A0A1F5EL81</accession>
<evidence type="ECO:0000313" key="2">
    <source>
        <dbReference type="Proteomes" id="UP000185891"/>
    </source>
</evidence>
<gene>
    <name evidence="1" type="ORF">A3E89_02510</name>
</gene>
<sequence>MALINKAGFLTIFNQSNKKVNKKNPFKNSCDEKQEKVASLIRKSKNPQISSFWIASPFRSAPLLAKTDDKLAKTF</sequence>
<dbReference type="EMBL" id="MFAA01000041">
    <property type="protein sequence ID" value="OGD68158.1"/>
    <property type="molecule type" value="Genomic_DNA"/>
</dbReference>